<organism evidence="2 3">
    <name type="scientific">Alicyclobacillus fastidiosus</name>
    <dbReference type="NCBI Taxonomy" id="392011"/>
    <lineage>
        <taxon>Bacteria</taxon>
        <taxon>Bacillati</taxon>
        <taxon>Bacillota</taxon>
        <taxon>Bacilli</taxon>
        <taxon>Bacillales</taxon>
        <taxon>Alicyclobacillaceae</taxon>
        <taxon>Alicyclobacillus</taxon>
    </lineage>
</organism>
<proteinExistence type="predicted"/>
<evidence type="ECO:0000256" key="1">
    <source>
        <dbReference type="SAM" id="SignalP"/>
    </source>
</evidence>
<name>A0ABV5A9V3_9BACL</name>
<reference evidence="2 3" key="1">
    <citation type="journal article" date="2024" name="Int. J. Mol. Sci.">
        <title>Exploration of Alicyclobacillus spp. Genome in Search of Antibiotic Resistance.</title>
        <authorList>
            <person name="Bucka-Kolendo J."/>
            <person name="Kiousi D.E."/>
            <person name="Dekowska A."/>
            <person name="Mikolajczuk-Szczyrba A."/>
            <person name="Karadedos D.M."/>
            <person name="Michael P."/>
            <person name="Galanis A."/>
            <person name="Sokolowska B."/>
        </authorList>
    </citation>
    <scope>NUCLEOTIDE SEQUENCE [LARGE SCALE GENOMIC DNA]</scope>
    <source>
        <strain evidence="2 3">KKP 3000</strain>
    </source>
</reference>
<accession>A0ABV5A9V3</accession>
<gene>
    <name evidence="2" type="ORF">KKP3000_001498</name>
</gene>
<feature type="chain" id="PRO_5045768835" description="DUF5626 domain-containing protein" evidence="1">
    <location>
        <begin position="24"/>
        <end position="170"/>
    </location>
</feature>
<comment type="caution">
    <text evidence="2">The sequence shown here is derived from an EMBL/GenBank/DDBJ whole genome shotgun (WGS) entry which is preliminary data.</text>
</comment>
<feature type="signal peptide" evidence="1">
    <location>
        <begin position="1"/>
        <end position="23"/>
    </location>
</feature>
<keyword evidence="3" id="KW-1185">Reference proteome</keyword>
<evidence type="ECO:0008006" key="4">
    <source>
        <dbReference type="Google" id="ProtNLM"/>
    </source>
</evidence>
<protein>
    <recommendedName>
        <fullName evidence="4">DUF5626 domain-containing protein</fullName>
    </recommendedName>
</protein>
<dbReference type="RefSeq" id="WP_275475877.1">
    <property type="nucleotide sequence ID" value="NZ_CP162940.1"/>
</dbReference>
<evidence type="ECO:0000313" key="2">
    <source>
        <dbReference type="EMBL" id="MFB5189058.1"/>
    </source>
</evidence>
<sequence>MKILRTGLILFFLLGLQPETAWASNVSQQQRVDVSYPCSVVLNPVNSIPNARGVALITKVKRRYTDAPNSSWWERESVSIHADWLPAPSSFGDYDSYEGFAQVQGEISWRFNLTPVHDPQSFIKGITWVGNFYAISYGVPVNTRVQVRLSNSKTHKLGPAVLENTLENCH</sequence>
<evidence type="ECO:0000313" key="3">
    <source>
        <dbReference type="Proteomes" id="UP001579974"/>
    </source>
</evidence>
<dbReference type="InterPro" id="IPR058968">
    <property type="entry name" value="YoqH-like"/>
</dbReference>
<keyword evidence="1" id="KW-0732">Signal</keyword>
<dbReference type="EMBL" id="JBDXSU010000001">
    <property type="protein sequence ID" value="MFB5189058.1"/>
    <property type="molecule type" value="Genomic_DNA"/>
</dbReference>
<dbReference type="Pfam" id="PF26349">
    <property type="entry name" value="YoqH"/>
    <property type="match status" value="1"/>
</dbReference>
<dbReference type="Proteomes" id="UP001579974">
    <property type="component" value="Unassembled WGS sequence"/>
</dbReference>